<evidence type="ECO:0000313" key="2">
    <source>
        <dbReference type="Proteomes" id="UP000708208"/>
    </source>
</evidence>
<protein>
    <submittedName>
        <fullName evidence="1">Uncharacterized protein</fullName>
    </submittedName>
</protein>
<sequence length="108" mass="12166">MEKVEDGKGGSLSQDSMSASIYGKLCRKKKSSVSFPLKRKLGPSWEASGGEKAVYKRVAVVEHFFDIIYTVHVETEAKNGKHAGQKRTYRAVSFFFQNPFWGSPRLFT</sequence>
<proteinExistence type="predicted"/>
<comment type="caution">
    <text evidence="1">The sequence shown here is derived from an EMBL/GenBank/DDBJ whole genome shotgun (WGS) entry which is preliminary data.</text>
</comment>
<accession>A0A8J2K2A0</accession>
<dbReference type="OrthoDB" id="10047222at2759"/>
<reference evidence="1" key="1">
    <citation type="submission" date="2021-06" db="EMBL/GenBank/DDBJ databases">
        <authorList>
            <person name="Hodson N. C."/>
            <person name="Mongue J. A."/>
            <person name="Jaron S. K."/>
        </authorList>
    </citation>
    <scope>NUCLEOTIDE SEQUENCE</scope>
</reference>
<evidence type="ECO:0000313" key="1">
    <source>
        <dbReference type="EMBL" id="CAG7730767.1"/>
    </source>
</evidence>
<dbReference type="Proteomes" id="UP000708208">
    <property type="component" value="Unassembled WGS sequence"/>
</dbReference>
<name>A0A8J2K2A0_9HEXA</name>
<organism evidence="1 2">
    <name type="scientific">Allacma fusca</name>
    <dbReference type="NCBI Taxonomy" id="39272"/>
    <lineage>
        <taxon>Eukaryota</taxon>
        <taxon>Metazoa</taxon>
        <taxon>Ecdysozoa</taxon>
        <taxon>Arthropoda</taxon>
        <taxon>Hexapoda</taxon>
        <taxon>Collembola</taxon>
        <taxon>Symphypleona</taxon>
        <taxon>Sminthuridae</taxon>
        <taxon>Allacma</taxon>
    </lineage>
</organism>
<dbReference type="AlphaFoldDB" id="A0A8J2K2A0"/>
<keyword evidence="2" id="KW-1185">Reference proteome</keyword>
<gene>
    <name evidence="1" type="ORF">AFUS01_LOCUS19387</name>
</gene>
<dbReference type="EMBL" id="CAJVCH010200135">
    <property type="protein sequence ID" value="CAG7730767.1"/>
    <property type="molecule type" value="Genomic_DNA"/>
</dbReference>